<name>A0A810MY10_9ACTN</name>
<dbReference type="KEGG" id="pry:Prubr_23950"/>
<dbReference type="EMBL" id="AP023359">
    <property type="protein sequence ID" value="BCJ65374.1"/>
    <property type="molecule type" value="Genomic_DNA"/>
</dbReference>
<reference evidence="1" key="1">
    <citation type="submission" date="2020-08" db="EMBL/GenBank/DDBJ databases">
        <title>Whole genome shotgun sequence of Polymorphospora rubra NBRC 101157.</title>
        <authorList>
            <person name="Komaki H."/>
            <person name="Tamura T."/>
        </authorList>
    </citation>
    <scope>NUCLEOTIDE SEQUENCE</scope>
    <source>
        <strain evidence="1">NBRC 101157</strain>
    </source>
</reference>
<proteinExistence type="predicted"/>
<gene>
    <name evidence="1" type="ORF">Prubr_23950</name>
</gene>
<accession>A0A810MY10</accession>
<protein>
    <submittedName>
        <fullName evidence="1">Uncharacterized protein</fullName>
    </submittedName>
</protein>
<evidence type="ECO:0000313" key="2">
    <source>
        <dbReference type="Proteomes" id="UP000680866"/>
    </source>
</evidence>
<dbReference type="Proteomes" id="UP000680866">
    <property type="component" value="Chromosome"/>
</dbReference>
<keyword evidence="2" id="KW-1185">Reference proteome</keyword>
<sequence length="113" mass="12623">MAYDGRPAHAEKVRRLLRGQGLRAQRDGHRESLAQRGDHLAKHLVDLGREFGLAGRGRPRQVVGRRHGSVTARRLVRFHEVVNPGDPTCRVRQIRLRSGSNSSPEAMLAHGLI</sequence>
<organism evidence="1 2">
    <name type="scientific">Polymorphospora rubra</name>
    <dbReference type="NCBI Taxonomy" id="338584"/>
    <lineage>
        <taxon>Bacteria</taxon>
        <taxon>Bacillati</taxon>
        <taxon>Actinomycetota</taxon>
        <taxon>Actinomycetes</taxon>
        <taxon>Micromonosporales</taxon>
        <taxon>Micromonosporaceae</taxon>
        <taxon>Polymorphospora</taxon>
    </lineage>
</organism>
<evidence type="ECO:0000313" key="1">
    <source>
        <dbReference type="EMBL" id="BCJ65374.1"/>
    </source>
</evidence>
<dbReference type="AlphaFoldDB" id="A0A810MY10"/>